<sequence length="232" mass="26135">MIGSTPRSQMQDLGRRAKRKPSAVWDWTKTALWRRIFAWCRWLHVLISTLALTLLLFFCVTGILLNHLDWFESRGHHWREEHSLPAKTALALRAMPDTPPPGLLAFIEARTGLVEPRTISLDRDLGEWTFDYAVPAGYAFATVFIEDGLVEVEFQQGTVIAILNDLHKGRHSGPVWSWVIDLSALIIGFSALTGLVILFQQAKWRVTGLWLVVAGTLLPVLIYVLWVPSVGA</sequence>
<dbReference type="Pfam" id="PF16357">
    <property type="entry name" value="PepSY_TM_like_2"/>
    <property type="match status" value="1"/>
</dbReference>
<dbReference type="InterPro" id="IPR032307">
    <property type="entry name" value="PepSY_TM-like_2"/>
</dbReference>
<dbReference type="EMBL" id="JAFREP010000016">
    <property type="protein sequence ID" value="MBO1320286.1"/>
    <property type="molecule type" value="Genomic_DNA"/>
</dbReference>
<gene>
    <name evidence="2" type="ORF">J3U88_17555</name>
</gene>
<reference evidence="2" key="1">
    <citation type="submission" date="2021-03" db="EMBL/GenBank/DDBJ databases">
        <authorList>
            <person name="Wang G."/>
        </authorList>
    </citation>
    <scope>NUCLEOTIDE SEQUENCE</scope>
    <source>
        <strain evidence="2">KCTC 12899</strain>
    </source>
</reference>
<keyword evidence="1" id="KW-0812">Transmembrane</keyword>
<dbReference type="PANTHER" id="PTHR40115">
    <property type="entry name" value="INNER MEMBRANE PROTEIN WITH PEPSY TM HELIX"/>
    <property type="match status" value="1"/>
</dbReference>
<feature type="transmembrane region" description="Helical" evidence="1">
    <location>
        <begin position="206"/>
        <end position="226"/>
    </location>
</feature>
<evidence type="ECO:0000313" key="2">
    <source>
        <dbReference type="EMBL" id="MBO1320286.1"/>
    </source>
</evidence>
<dbReference type="PANTHER" id="PTHR40115:SF1">
    <property type="entry name" value="INNER MEMBRANE PROTEIN WITH PEPSY TM HELIX"/>
    <property type="match status" value="1"/>
</dbReference>
<keyword evidence="1" id="KW-1133">Transmembrane helix</keyword>
<dbReference type="RefSeq" id="WP_207860240.1">
    <property type="nucleotide sequence ID" value="NZ_JAFREP010000016.1"/>
</dbReference>
<feature type="transmembrane region" description="Helical" evidence="1">
    <location>
        <begin position="175"/>
        <end position="199"/>
    </location>
</feature>
<evidence type="ECO:0000313" key="3">
    <source>
        <dbReference type="Proteomes" id="UP000664417"/>
    </source>
</evidence>
<feature type="transmembrane region" description="Helical" evidence="1">
    <location>
        <begin position="42"/>
        <end position="65"/>
    </location>
</feature>
<organism evidence="2 3">
    <name type="scientific">Acanthopleuribacter pedis</name>
    <dbReference type="NCBI Taxonomy" id="442870"/>
    <lineage>
        <taxon>Bacteria</taxon>
        <taxon>Pseudomonadati</taxon>
        <taxon>Acidobacteriota</taxon>
        <taxon>Holophagae</taxon>
        <taxon>Acanthopleuribacterales</taxon>
        <taxon>Acanthopleuribacteraceae</taxon>
        <taxon>Acanthopleuribacter</taxon>
    </lineage>
</organism>
<dbReference type="Proteomes" id="UP000664417">
    <property type="component" value="Unassembled WGS sequence"/>
</dbReference>
<name>A0A8J7U6E8_9BACT</name>
<comment type="caution">
    <text evidence="2">The sequence shown here is derived from an EMBL/GenBank/DDBJ whole genome shotgun (WGS) entry which is preliminary data.</text>
</comment>
<protein>
    <submittedName>
        <fullName evidence="2">PepSY-associated TM helix domain-containing protein</fullName>
    </submittedName>
</protein>
<dbReference type="AlphaFoldDB" id="A0A8J7U6E8"/>
<keyword evidence="1" id="KW-0472">Membrane</keyword>
<keyword evidence="3" id="KW-1185">Reference proteome</keyword>
<proteinExistence type="predicted"/>
<accession>A0A8J7U6E8</accession>
<evidence type="ECO:0000256" key="1">
    <source>
        <dbReference type="SAM" id="Phobius"/>
    </source>
</evidence>